<dbReference type="Proteomes" id="UP000595448">
    <property type="component" value="Chromosome"/>
</dbReference>
<evidence type="ECO:0000313" key="3">
    <source>
        <dbReference type="Proteomes" id="UP000595448"/>
    </source>
</evidence>
<feature type="chain" id="PRO_5045619515" evidence="1">
    <location>
        <begin position="22"/>
        <end position="201"/>
    </location>
</feature>
<dbReference type="RefSeq" id="WP_201104083.1">
    <property type="nucleotide sequence ID" value="NZ_CP067977.1"/>
</dbReference>
<accession>A0ABX7BQI9</accession>
<reference evidence="2 3" key="1">
    <citation type="submission" date="2021-01" db="EMBL/GenBank/DDBJ databases">
        <title>Brevundimonas vitis sp. nov., an bacterium isolated from grape (Vitis vinifera).</title>
        <authorList>
            <person name="Jiang L."/>
            <person name="Lee J."/>
        </authorList>
    </citation>
    <scope>NUCLEOTIDE SEQUENCE [LARGE SCALE GENOMIC DNA]</scope>
    <source>
        <strain evidence="2 3">GRTSA-9</strain>
    </source>
</reference>
<dbReference type="EMBL" id="CP067977">
    <property type="protein sequence ID" value="QQQ19720.1"/>
    <property type="molecule type" value="Genomic_DNA"/>
</dbReference>
<name>A0ABX7BQI9_9CAUL</name>
<proteinExistence type="predicted"/>
<sequence>MRRLACFAGIVAAALAAPALAQEAAPSPTQRYFSDMERFCLATGGDRDLALSAAEAAGWTAAPEAMVAAMVNPDAPEIAVRLSPTTGPDQPQAQLMLSVSPPMPETGVVVRVCVVVAEPDAEIDAGNLVELATARLGVEPGNAPQPVWIYSGTGPYVSELDLAMSGSNAMFETAAERPIYMLTLTRAAPGQANLALLRAGR</sequence>
<evidence type="ECO:0000256" key="1">
    <source>
        <dbReference type="SAM" id="SignalP"/>
    </source>
</evidence>
<keyword evidence="3" id="KW-1185">Reference proteome</keyword>
<feature type="signal peptide" evidence="1">
    <location>
        <begin position="1"/>
        <end position="21"/>
    </location>
</feature>
<keyword evidence="1" id="KW-0732">Signal</keyword>
<evidence type="ECO:0000313" key="2">
    <source>
        <dbReference type="EMBL" id="QQQ19720.1"/>
    </source>
</evidence>
<gene>
    <name evidence="2" type="ORF">JIP62_06425</name>
</gene>
<organism evidence="2 3">
    <name type="scientific">Brevundimonas vitisensis</name>
    <dbReference type="NCBI Taxonomy" id="2800818"/>
    <lineage>
        <taxon>Bacteria</taxon>
        <taxon>Pseudomonadati</taxon>
        <taxon>Pseudomonadota</taxon>
        <taxon>Alphaproteobacteria</taxon>
        <taxon>Caulobacterales</taxon>
        <taxon>Caulobacteraceae</taxon>
        <taxon>Brevundimonas</taxon>
    </lineage>
</organism>
<protein>
    <submittedName>
        <fullName evidence="2">Uncharacterized protein</fullName>
    </submittedName>
</protein>